<dbReference type="SUPFAM" id="SSF55811">
    <property type="entry name" value="Nudix"/>
    <property type="match status" value="1"/>
</dbReference>
<proteinExistence type="predicted"/>
<comment type="caution">
    <text evidence="1">The sequence shown here is derived from an EMBL/GenBank/DDBJ whole genome shotgun (WGS) entry which is preliminary data.</text>
</comment>
<evidence type="ECO:0000313" key="2">
    <source>
        <dbReference type="Proteomes" id="UP000229502"/>
    </source>
</evidence>
<dbReference type="Proteomes" id="UP000229502">
    <property type="component" value="Unassembled WGS sequence"/>
</dbReference>
<dbReference type="Gene3D" id="1.10.1220.10">
    <property type="entry name" value="Met repressor-like"/>
    <property type="match status" value="1"/>
</dbReference>
<dbReference type="EMBL" id="PEWZ01000078">
    <property type="protein sequence ID" value="PIU35209.1"/>
    <property type="molecule type" value="Genomic_DNA"/>
</dbReference>
<sequence length="157" mass="18076">MARKTKIMGFSLPPEIYQEIENLLKTSHKTKSEFMRQVIESYLSVAQKTLVQSPKNKLDIDQSDANKILKLYYQLIGNHQKDTIVVGLGIIIKEGKVLIGQRKEKDPYVKELTWVFPGGKFDSLNFEEELTAKIKEETWLSVYVNQLIHARLIPDSP</sequence>
<name>A0A2M6YRC6_9BACT</name>
<dbReference type="InterPro" id="IPR013321">
    <property type="entry name" value="Arc_rbn_hlx_hlx"/>
</dbReference>
<dbReference type="GO" id="GO:0006355">
    <property type="term" value="P:regulation of DNA-templated transcription"/>
    <property type="evidence" value="ECO:0007669"/>
    <property type="project" value="InterPro"/>
</dbReference>
<accession>A0A2M6YRC6</accession>
<dbReference type="Gene3D" id="3.90.79.10">
    <property type="entry name" value="Nucleoside Triphosphate Pyrophosphohydrolase"/>
    <property type="match status" value="1"/>
</dbReference>
<reference evidence="2" key="1">
    <citation type="submission" date="2017-09" db="EMBL/GenBank/DDBJ databases">
        <title>Depth-based differentiation of microbial function through sediment-hosted aquifers and enrichment of novel symbionts in the deep terrestrial subsurface.</title>
        <authorList>
            <person name="Probst A.J."/>
            <person name="Ladd B."/>
            <person name="Jarett J.K."/>
            <person name="Geller-Mcgrath D.E."/>
            <person name="Sieber C.M.K."/>
            <person name="Emerson J.B."/>
            <person name="Anantharaman K."/>
            <person name="Thomas B.C."/>
            <person name="Malmstrom R."/>
            <person name="Stieglmeier M."/>
            <person name="Klingl A."/>
            <person name="Woyke T."/>
            <person name="Ryan C.M."/>
            <person name="Banfield J.F."/>
        </authorList>
    </citation>
    <scope>NUCLEOTIDE SEQUENCE [LARGE SCALE GENOMIC DNA]</scope>
</reference>
<dbReference type="InterPro" id="IPR015797">
    <property type="entry name" value="NUDIX_hydrolase-like_dom_sf"/>
</dbReference>
<organism evidence="1 2">
    <name type="scientific">Candidatus Shapirobacteria bacterium CG07_land_8_20_14_0_80_39_18</name>
    <dbReference type="NCBI Taxonomy" id="1974882"/>
    <lineage>
        <taxon>Bacteria</taxon>
        <taxon>Candidatus Shapironibacteriota</taxon>
    </lineage>
</organism>
<evidence type="ECO:0000313" key="1">
    <source>
        <dbReference type="EMBL" id="PIU35209.1"/>
    </source>
</evidence>
<feature type="non-terminal residue" evidence="1">
    <location>
        <position position="157"/>
    </location>
</feature>
<gene>
    <name evidence="1" type="ORF">COT03_01520</name>
</gene>
<protein>
    <recommendedName>
        <fullName evidence="3">Ribbon-helix-helix protein CopG domain-containing protein</fullName>
    </recommendedName>
</protein>
<evidence type="ECO:0008006" key="3">
    <source>
        <dbReference type="Google" id="ProtNLM"/>
    </source>
</evidence>
<dbReference type="AlphaFoldDB" id="A0A2M6YRC6"/>